<dbReference type="Gene3D" id="3.90.190.10">
    <property type="entry name" value="Protein tyrosine phosphatase superfamily"/>
    <property type="match status" value="1"/>
</dbReference>
<evidence type="ECO:0000259" key="1">
    <source>
        <dbReference type="Pfam" id="PF04273"/>
    </source>
</evidence>
<dbReference type="GO" id="GO:0016787">
    <property type="term" value="F:hydrolase activity"/>
    <property type="evidence" value="ECO:0007669"/>
    <property type="project" value="InterPro"/>
</dbReference>
<evidence type="ECO:0000313" key="3">
    <source>
        <dbReference type="Proteomes" id="UP000183898"/>
    </source>
</evidence>
<dbReference type="Proteomes" id="UP000183898">
    <property type="component" value="Unassembled WGS sequence"/>
</dbReference>
<dbReference type="InterPro" id="IPR029021">
    <property type="entry name" value="Prot-tyrosine_phosphatase-like"/>
</dbReference>
<protein>
    <submittedName>
        <fullName evidence="2">Sulfide:quinone oxidoreductase</fullName>
    </submittedName>
</protein>
<feature type="domain" description="Beta-lactamase hydrolase-like protein phosphatase-like" evidence="1">
    <location>
        <begin position="7"/>
        <end position="106"/>
    </location>
</feature>
<evidence type="ECO:0000313" key="2">
    <source>
        <dbReference type="EMBL" id="SEN52524.1"/>
    </source>
</evidence>
<dbReference type="AlphaFoldDB" id="A0A1H8H902"/>
<dbReference type="Pfam" id="PF04273">
    <property type="entry name" value="BLH_phosphatase"/>
    <property type="match status" value="1"/>
</dbReference>
<name>A0A1H8H902_9PROT</name>
<reference evidence="2 3" key="1">
    <citation type="submission" date="2016-10" db="EMBL/GenBank/DDBJ databases">
        <authorList>
            <person name="de Groot N.N."/>
        </authorList>
    </citation>
    <scope>NUCLEOTIDE SEQUENCE [LARGE SCALE GENOMIC DNA]</scope>
    <source>
        <strain evidence="2 3">Nl18</strain>
    </source>
</reference>
<dbReference type="InterPro" id="IPR005939">
    <property type="entry name" value="BLH_phosphatase-like"/>
</dbReference>
<sequence length="110" mass="12290">MKPMTRIDDNFSTSPQIDAEDLIDIKAAGFKSVICNRPDSEDGGHHPNHDFLASEASKLGLEFSYLPVVPGQINDSHVVQFKTLMNELPGPTLGYCRLELRSKALYERSR</sequence>
<dbReference type="RefSeq" id="WP_081353815.1">
    <property type="nucleotide sequence ID" value="NZ_FOCT01000005.1"/>
</dbReference>
<proteinExistence type="predicted"/>
<dbReference type="EMBL" id="FOCT01000005">
    <property type="protein sequence ID" value="SEN52524.1"/>
    <property type="molecule type" value="Genomic_DNA"/>
</dbReference>
<organism evidence="2 3">
    <name type="scientific">Nitrosospira multiformis</name>
    <dbReference type="NCBI Taxonomy" id="1231"/>
    <lineage>
        <taxon>Bacteria</taxon>
        <taxon>Pseudomonadati</taxon>
        <taxon>Pseudomonadota</taxon>
        <taxon>Betaproteobacteria</taxon>
        <taxon>Nitrosomonadales</taxon>
        <taxon>Nitrosomonadaceae</taxon>
        <taxon>Nitrosospira</taxon>
    </lineage>
</organism>
<gene>
    <name evidence="2" type="ORF">SAMN05216404_10569</name>
</gene>
<accession>A0A1H8H902</accession>